<dbReference type="EMBL" id="JBITYG010000001">
    <property type="protein sequence ID" value="MFI9100013.1"/>
    <property type="molecule type" value="Genomic_DNA"/>
</dbReference>
<protein>
    <submittedName>
        <fullName evidence="2">Uncharacterized protein</fullName>
    </submittedName>
</protein>
<feature type="transmembrane region" description="Helical" evidence="1">
    <location>
        <begin position="20"/>
        <end position="40"/>
    </location>
</feature>
<evidence type="ECO:0000313" key="3">
    <source>
        <dbReference type="Proteomes" id="UP001614394"/>
    </source>
</evidence>
<gene>
    <name evidence="2" type="ORF">ACIGXA_05780</name>
</gene>
<keyword evidence="1" id="KW-0812">Transmembrane</keyword>
<dbReference type="Proteomes" id="UP001614394">
    <property type="component" value="Unassembled WGS sequence"/>
</dbReference>
<keyword evidence="1" id="KW-0472">Membrane</keyword>
<reference evidence="2 3" key="1">
    <citation type="submission" date="2024-10" db="EMBL/GenBank/DDBJ databases">
        <title>The Natural Products Discovery Center: Release of the First 8490 Sequenced Strains for Exploring Actinobacteria Biosynthetic Diversity.</title>
        <authorList>
            <person name="Kalkreuter E."/>
            <person name="Kautsar S.A."/>
            <person name="Yang D."/>
            <person name="Bader C.D."/>
            <person name="Teijaro C.N."/>
            <person name="Fluegel L."/>
            <person name="Davis C.M."/>
            <person name="Simpson J.R."/>
            <person name="Lauterbach L."/>
            <person name="Steele A.D."/>
            <person name="Gui C."/>
            <person name="Meng S."/>
            <person name="Li G."/>
            <person name="Viehrig K."/>
            <person name="Ye F."/>
            <person name="Su P."/>
            <person name="Kiefer A.F."/>
            <person name="Nichols A."/>
            <person name="Cepeda A.J."/>
            <person name="Yan W."/>
            <person name="Fan B."/>
            <person name="Jiang Y."/>
            <person name="Adhikari A."/>
            <person name="Zheng C.-J."/>
            <person name="Schuster L."/>
            <person name="Cowan T.M."/>
            <person name="Smanski M.J."/>
            <person name="Chevrette M.G."/>
            <person name="De Carvalho L.P.S."/>
            <person name="Shen B."/>
        </authorList>
    </citation>
    <scope>NUCLEOTIDE SEQUENCE [LARGE SCALE GENOMIC DNA]</scope>
    <source>
        <strain evidence="2 3">NPDC053399</strain>
    </source>
</reference>
<sequence>MATFPTSSTMATGRQLTAPPFARPVLALAAAAGFALDAYWRAAALLRRVLAFRR</sequence>
<keyword evidence="1" id="KW-1133">Transmembrane helix</keyword>
<comment type="caution">
    <text evidence="2">The sequence shown here is derived from an EMBL/GenBank/DDBJ whole genome shotgun (WGS) entry which is preliminary data.</text>
</comment>
<evidence type="ECO:0000256" key="1">
    <source>
        <dbReference type="SAM" id="Phobius"/>
    </source>
</evidence>
<name>A0ABW8C0Q9_9ACTN</name>
<organism evidence="2 3">
    <name type="scientific">Streptomyces fildesensis</name>
    <dbReference type="NCBI Taxonomy" id="375757"/>
    <lineage>
        <taxon>Bacteria</taxon>
        <taxon>Bacillati</taxon>
        <taxon>Actinomycetota</taxon>
        <taxon>Actinomycetes</taxon>
        <taxon>Kitasatosporales</taxon>
        <taxon>Streptomycetaceae</taxon>
        <taxon>Streptomyces</taxon>
    </lineage>
</organism>
<proteinExistence type="predicted"/>
<dbReference type="RefSeq" id="WP_250977153.1">
    <property type="nucleotide sequence ID" value="NZ_JBITYG010000001.1"/>
</dbReference>
<evidence type="ECO:0000313" key="2">
    <source>
        <dbReference type="EMBL" id="MFI9100013.1"/>
    </source>
</evidence>
<keyword evidence="3" id="KW-1185">Reference proteome</keyword>
<accession>A0ABW8C0Q9</accession>